<dbReference type="InterPro" id="IPR014729">
    <property type="entry name" value="Rossmann-like_a/b/a_fold"/>
</dbReference>
<comment type="caution">
    <text evidence="12">The sequence shown here is derived from an EMBL/GenBank/DDBJ whole genome shotgun (WGS) entry which is preliminary data.</text>
</comment>
<keyword evidence="5" id="KW-0808">Transferase</keyword>
<evidence type="ECO:0000256" key="5">
    <source>
        <dbReference type="ARBA" id="ARBA00022679"/>
    </source>
</evidence>
<dbReference type="Gene3D" id="1.25.10.10">
    <property type="entry name" value="Leucine-rich Repeat Variant"/>
    <property type="match status" value="1"/>
</dbReference>
<keyword evidence="9" id="KW-0520">NAD</keyword>
<evidence type="ECO:0000256" key="4">
    <source>
        <dbReference type="ARBA" id="ARBA00022642"/>
    </source>
</evidence>
<evidence type="ECO:0000256" key="8">
    <source>
        <dbReference type="ARBA" id="ARBA00022840"/>
    </source>
</evidence>
<dbReference type="InterPro" id="IPR004821">
    <property type="entry name" value="Cyt_trans-like"/>
</dbReference>
<accession>A0A9D1JT63</accession>
<dbReference type="Proteomes" id="UP000886741">
    <property type="component" value="Unassembled WGS sequence"/>
</dbReference>
<reference evidence="12" key="2">
    <citation type="journal article" date="2021" name="PeerJ">
        <title>Extensive microbial diversity within the chicken gut microbiome revealed by metagenomics and culture.</title>
        <authorList>
            <person name="Gilroy R."/>
            <person name="Ravi A."/>
            <person name="Getino M."/>
            <person name="Pursley I."/>
            <person name="Horton D.L."/>
            <person name="Alikhan N.F."/>
            <person name="Baker D."/>
            <person name="Gharbi K."/>
            <person name="Hall N."/>
            <person name="Watson M."/>
            <person name="Adriaenssens E.M."/>
            <person name="Foster-Nyarko E."/>
            <person name="Jarju S."/>
            <person name="Secka A."/>
            <person name="Antonio M."/>
            <person name="Oren A."/>
            <person name="Chaudhuri R.R."/>
            <person name="La Ragione R."/>
            <person name="Hildebrand F."/>
            <person name="Pallen M.J."/>
        </authorList>
    </citation>
    <scope>NUCLEOTIDE SEQUENCE</scope>
    <source>
        <strain evidence="12">ChiBcec16-1751</strain>
    </source>
</reference>
<dbReference type="Pfam" id="PF01467">
    <property type="entry name" value="CTP_transf_like"/>
    <property type="match status" value="1"/>
</dbReference>
<dbReference type="GO" id="GO:0004515">
    <property type="term" value="F:nicotinate-nucleotide adenylyltransferase activity"/>
    <property type="evidence" value="ECO:0007669"/>
    <property type="project" value="UniProtKB-EC"/>
</dbReference>
<dbReference type="EC" id="2.7.7.18" evidence="3"/>
<dbReference type="InterPro" id="IPR005248">
    <property type="entry name" value="NadD/NMNAT"/>
</dbReference>
<evidence type="ECO:0000259" key="11">
    <source>
        <dbReference type="Pfam" id="PF01467"/>
    </source>
</evidence>
<dbReference type="GO" id="GO:0005524">
    <property type="term" value="F:ATP binding"/>
    <property type="evidence" value="ECO:0007669"/>
    <property type="project" value="UniProtKB-KW"/>
</dbReference>
<evidence type="ECO:0000313" key="12">
    <source>
        <dbReference type="EMBL" id="HIS64822.1"/>
    </source>
</evidence>
<keyword evidence="4" id="KW-0662">Pyridine nucleotide biosynthesis</keyword>
<gene>
    <name evidence="12" type="ORF">IAA83_05560</name>
</gene>
<evidence type="ECO:0000256" key="9">
    <source>
        <dbReference type="ARBA" id="ARBA00023027"/>
    </source>
</evidence>
<keyword evidence="6" id="KW-0548">Nucleotidyltransferase</keyword>
<evidence type="ECO:0000256" key="7">
    <source>
        <dbReference type="ARBA" id="ARBA00022741"/>
    </source>
</evidence>
<protein>
    <recommendedName>
        <fullName evidence="3">nicotinate-nucleotide adenylyltransferase</fullName>
        <ecNumber evidence="3">2.7.7.18</ecNumber>
    </recommendedName>
</protein>
<dbReference type="SUPFAM" id="SSF109604">
    <property type="entry name" value="HD-domain/PDEase-like"/>
    <property type="match status" value="1"/>
</dbReference>
<dbReference type="PANTHER" id="PTHR39321">
    <property type="entry name" value="NICOTINATE-NUCLEOTIDE ADENYLYLTRANSFERASE-RELATED"/>
    <property type="match status" value="1"/>
</dbReference>
<comment type="function">
    <text evidence="1">Catalyzes the reversible adenylation of nicotinate mononucleotide (NaMN) to nicotinic acid adenine dinucleotide (NaAD).</text>
</comment>
<sequence length="1578" mass="178303">MAAPVLTQWKTLLELLYDPNAPKAPLPQKTLRALARTAAFPEALEEYHPCGRVSCADVLQLCRPVLDGLTPEPEGGWLLWFYGYLSHRLFPDPNRPADTRAQQQAAWFYCAVLDRLLLQERTRCPYDPLTDIPLLTHEELRTSRVREEYGRFLDAVRSSCFPLLMRIGREVMPFDPASHTIGVHHVALTTARQAAAAGLPVDVALVSAAALSHDTGKFGCRGADARRIPYLHYYFTYQWLAEHNCPTIAHTAANHSTWDLEFENLPLESLILIYADFRVRGTRENGKEVVRIYSLADSYDMIFSKLADMTEAKQRRYRTVYCKLRDFEEFLHTRGIDPDAPALQPAPPWKDAALRSLPETVDALRDLTFTNNVTLMHTITVDASFEQLLESARSEKSLNRIRTYLHLFTEYHTYMTGANKRRVLSFLYELLMHQQGDVRRRAAKLMGRILANSGPRYRKELPANAPHEAMAPTLLAFLTESVDLWESYLEDCLHPDHKISAKHAIRISNSVKIIAENLFAYCTAEEAPHYLQPILDRLWDAQGDDRFILMDTLCHIPVSLLTEDQVLRSIDAVGRMLNGGEQRLAIAGLLAMEHLLASGVAAAPLHIQQTLHAVGDSDDSAVRYLVSRLWTAMGHPRSLSLTVPVSQLYLANLKNAVHWSVKITHIDLLCDDARLDPSSAFHTATHLSNLLSVSEHLPVRMKAGQGLVEISDLLTTDQRNEIVVDLLRELETGQEEISRYIPKYLGTLLCRLPMKEVEEGLAFLEDFVRASSVSPARAALLTLGVILCELARSGRDGDPLVTRVIGLLLTGVAHYDNTIHQTALSVLCKDVLGEDSLPLPVRQSYFLQIGKKLLTLLCEPRDDQLTFFTRAATLNHLYRFLIQCQVDLGDFPYPPLRPVAFFPGTFDPFSMGHKRIVEEIHALGFDVYLAIDEFSWSKRTLPKLQRRQIASMSTADQLDVYVFPDDVPVNIAMAADLAHLRSLFPQQELYLVAGSDVIRNASAYRSTEPGSAAEYNHVIFCRDEDEATPRDGKPISDIIRGKLTLLSLPAYYETVSSTRIREYVDKNMDISMLVDPMVQNYIYENGLYLRAPQFKNVLAPQELYFRWQRGIPEGLQDRCPALSADEERFTVEMLSRTTGRLRGWATGHTVRASALYDALGTLEDADYVRQHTSGRVLMVDAVQDVSHNREVCRAMINELLVRSLLDDHTYALFRSADSSDPLYDLLPELGFQPVPGSSHTLVVDMRMPLALIQDVFLWIKEPHHDDPAVRAAVLATRPRMRRALAGLFPGRLVLTFDAELLNQAVLMKVQACNGVLDVPAGQRRLGPYMCVPYGKILSGEIVPNTVTKTLHVDKVYSPSLRHFDIVQYPGYSNLHNQARTIKSFRRPVLLVDDLLHKGYRMEKLDPIFKEEDVAIDRIIVGLMSGRGKDLMQLQHRQVECEYFIPNLSYWFTESQLYPFLGGDSTAGQRQTEGMLSSINLILPYEFPEYIRGASERGLRVLSMTALENARDILLALEERHQAVFSTSLTLTRLAEALHRPRLPDKGRHLQYNLGMPASSYVEDDIATLRRICKEADFQ</sequence>
<comment type="pathway">
    <text evidence="2">Cofactor biosynthesis; NAD(+) biosynthesis; deamido-NAD(+) from nicotinate D-ribonucleotide: step 1/1.</text>
</comment>
<dbReference type="SUPFAM" id="SSF48371">
    <property type="entry name" value="ARM repeat"/>
    <property type="match status" value="1"/>
</dbReference>
<reference evidence="12" key="1">
    <citation type="submission" date="2020-10" db="EMBL/GenBank/DDBJ databases">
        <authorList>
            <person name="Gilroy R."/>
        </authorList>
    </citation>
    <scope>NUCLEOTIDE SEQUENCE</scope>
    <source>
        <strain evidence="12">ChiBcec16-1751</strain>
    </source>
</reference>
<evidence type="ECO:0000256" key="10">
    <source>
        <dbReference type="ARBA" id="ARBA00048721"/>
    </source>
</evidence>
<evidence type="ECO:0000256" key="2">
    <source>
        <dbReference type="ARBA" id="ARBA00005019"/>
    </source>
</evidence>
<dbReference type="InterPro" id="IPR016024">
    <property type="entry name" value="ARM-type_fold"/>
</dbReference>
<comment type="catalytic activity">
    <reaction evidence="10">
        <text>nicotinate beta-D-ribonucleotide + ATP + H(+) = deamido-NAD(+) + diphosphate</text>
        <dbReference type="Rhea" id="RHEA:22860"/>
        <dbReference type="ChEBI" id="CHEBI:15378"/>
        <dbReference type="ChEBI" id="CHEBI:30616"/>
        <dbReference type="ChEBI" id="CHEBI:33019"/>
        <dbReference type="ChEBI" id="CHEBI:57502"/>
        <dbReference type="ChEBI" id="CHEBI:58437"/>
        <dbReference type="EC" id="2.7.7.18"/>
    </reaction>
</comment>
<keyword evidence="7" id="KW-0547">Nucleotide-binding</keyword>
<feature type="domain" description="Cytidyltransferase-like" evidence="11">
    <location>
        <begin position="901"/>
        <end position="1062"/>
    </location>
</feature>
<keyword evidence="8" id="KW-0067">ATP-binding</keyword>
<organism evidence="12 13">
    <name type="scientific">Candidatus Avoscillospira avistercoris</name>
    <dbReference type="NCBI Taxonomy" id="2840707"/>
    <lineage>
        <taxon>Bacteria</taxon>
        <taxon>Bacillati</taxon>
        <taxon>Bacillota</taxon>
        <taxon>Clostridia</taxon>
        <taxon>Eubacteriales</taxon>
        <taxon>Oscillospiraceae</taxon>
        <taxon>Oscillospiraceae incertae sedis</taxon>
        <taxon>Candidatus Avoscillospira</taxon>
    </lineage>
</organism>
<dbReference type="GO" id="GO:0009435">
    <property type="term" value="P:NAD+ biosynthetic process"/>
    <property type="evidence" value="ECO:0007669"/>
    <property type="project" value="InterPro"/>
</dbReference>
<evidence type="ECO:0000256" key="3">
    <source>
        <dbReference type="ARBA" id="ARBA00012389"/>
    </source>
</evidence>
<evidence type="ECO:0000313" key="13">
    <source>
        <dbReference type="Proteomes" id="UP000886741"/>
    </source>
</evidence>
<dbReference type="PANTHER" id="PTHR39321:SF3">
    <property type="entry name" value="PHOSPHOPANTETHEINE ADENYLYLTRANSFERASE"/>
    <property type="match status" value="1"/>
</dbReference>
<evidence type="ECO:0000256" key="6">
    <source>
        <dbReference type="ARBA" id="ARBA00022695"/>
    </source>
</evidence>
<proteinExistence type="predicted"/>
<name>A0A9D1JT63_9FIRM</name>
<dbReference type="EMBL" id="DVJJ01000082">
    <property type="protein sequence ID" value="HIS64822.1"/>
    <property type="molecule type" value="Genomic_DNA"/>
</dbReference>
<dbReference type="SUPFAM" id="SSF52374">
    <property type="entry name" value="Nucleotidylyl transferase"/>
    <property type="match status" value="1"/>
</dbReference>
<evidence type="ECO:0000256" key="1">
    <source>
        <dbReference type="ARBA" id="ARBA00002324"/>
    </source>
</evidence>
<dbReference type="InterPro" id="IPR011989">
    <property type="entry name" value="ARM-like"/>
</dbReference>
<dbReference type="Gene3D" id="3.40.50.620">
    <property type="entry name" value="HUPs"/>
    <property type="match status" value="1"/>
</dbReference>